<dbReference type="Proteomes" id="UP001501867">
    <property type="component" value="Unassembled WGS sequence"/>
</dbReference>
<name>A0ABP3EV34_9ACTN</name>
<gene>
    <name evidence="1" type="ORF">GCM10010302_17350</name>
</gene>
<protein>
    <submittedName>
        <fullName evidence="1">Uncharacterized protein</fullName>
    </submittedName>
</protein>
<organism evidence="1 2">
    <name type="scientific">Streptomyces polychromogenes</name>
    <dbReference type="NCBI Taxonomy" id="67342"/>
    <lineage>
        <taxon>Bacteria</taxon>
        <taxon>Bacillati</taxon>
        <taxon>Actinomycetota</taxon>
        <taxon>Actinomycetes</taxon>
        <taxon>Kitasatosporales</taxon>
        <taxon>Streptomycetaceae</taxon>
        <taxon>Streptomyces</taxon>
    </lineage>
</organism>
<proteinExistence type="predicted"/>
<accession>A0ABP3EV34</accession>
<sequence>MPSWLNDNLAAWADSQIRMALTDVPPGFRPLLEGGLEPGGRFDRTRMPALMAAAWFSDRTVRAAA</sequence>
<evidence type="ECO:0000313" key="1">
    <source>
        <dbReference type="EMBL" id="GAA0280107.1"/>
    </source>
</evidence>
<dbReference type="EMBL" id="BAAABV010000011">
    <property type="protein sequence ID" value="GAA0280107.1"/>
    <property type="molecule type" value="Genomic_DNA"/>
</dbReference>
<comment type="caution">
    <text evidence="1">The sequence shown here is derived from an EMBL/GenBank/DDBJ whole genome shotgun (WGS) entry which is preliminary data.</text>
</comment>
<evidence type="ECO:0000313" key="2">
    <source>
        <dbReference type="Proteomes" id="UP001501867"/>
    </source>
</evidence>
<reference evidence="2" key="1">
    <citation type="journal article" date="2019" name="Int. J. Syst. Evol. Microbiol.">
        <title>The Global Catalogue of Microorganisms (GCM) 10K type strain sequencing project: providing services to taxonomists for standard genome sequencing and annotation.</title>
        <authorList>
            <consortium name="The Broad Institute Genomics Platform"/>
            <consortium name="The Broad Institute Genome Sequencing Center for Infectious Disease"/>
            <person name="Wu L."/>
            <person name="Ma J."/>
        </authorList>
    </citation>
    <scope>NUCLEOTIDE SEQUENCE [LARGE SCALE GENOMIC DNA]</scope>
    <source>
        <strain evidence="2">JCM 4505</strain>
    </source>
</reference>
<keyword evidence="2" id="KW-1185">Reference proteome</keyword>